<evidence type="ECO:0000313" key="3">
    <source>
        <dbReference type="Proteomes" id="UP000281406"/>
    </source>
</evidence>
<keyword evidence="3" id="KW-1185">Reference proteome</keyword>
<protein>
    <submittedName>
        <fullName evidence="2">Uncharacterized protein</fullName>
    </submittedName>
</protein>
<comment type="caution">
    <text evidence="2">The sequence shown here is derived from an EMBL/GenBank/DDBJ whole genome shotgun (WGS) entry which is preliminary data.</text>
</comment>
<name>A0A3N0XP67_ANAGA</name>
<accession>A0A3N0XP67</accession>
<dbReference type="AlphaFoldDB" id="A0A3N0XP67"/>
<evidence type="ECO:0000256" key="1">
    <source>
        <dbReference type="SAM" id="MobiDB-lite"/>
    </source>
</evidence>
<feature type="region of interest" description="Disordered" evidence="1">
    <location>
        <begin position="13"/>
        <end position="34"/>
    </location>
</feature>
<organism evidence="2 3">
    <name type="scientific">Anabarilius grahami</name>
    <name type="common">Kanglang fish</name>
    <name type="synonym">Barilius grahami</name>
    <dbReference type="NCBI Taxonomy" id="495550"/>
    <lineage>
        <taxon>Eukaryota</taxon>
        <taxon>Metazoa</taxon>
        <taxon>Chordata</taxon>
        <taxon>Craniata</taxon>
        <taxon>Vertebrata</taxon>
        <taxon>Euteleostomi</taxon>
        <taxon>Actinopterygii</taxon>
        <taxon>Neopterygii</taxon>
        <taxon>Teleostei</taxon>
        <taxon>Ostariophysi</taxon>
        <taxon>Cypriniformes</taxon>
        <taxon>Xenocyprididae</taxon>
        <taxon>Xenocypridinae</taxon>
        <taxon>Xenocypridinae incertae sedis</taxon>
        <taxon>Anabarilius</taxon>
    </lineage>
</organism>
<gene>
    <name evidence="2" type="ORF">DPX16_14653</name>
</gene>
<sequence length="122" mass="13573">MSLSDVSATALPSRAHLLSGRPSPAKRTFTSSVQIFPRKRKKPTNCSSTELKLSTQTNAMNCEKHWSACHPQETGKEIELPVELHFHLLEKSMEDLDRTVGRSDSLVGEAIIPLQCLHLAHE</sequence>
<evidence type="ECO:0000313" key="2">
    <source>
        <dbReference type="EMBL" id="ROI83711.1"/>
    </source>
</evidence>
<dbReference type="Proteomes" id="UP000281406">
    <property type="component" value="Unassembled WGS sequence"/>
</dbReference>
<dbReference type="EMBL" id="RJVU01067364">
    <property type="protein sequence ID" value="ROI83711.1"/>
    <property type="molecule type" value="Genomic_DNA"/>
</dbReference>
<proteinExistence type="predicted"/>
<reference evidence="2 3" key="1">
    <citation type="submission" date="2018-10" db="EMBL/GenBank/DDBJ databases">
        <title>Genome assembly for a Yunnan-Guizhou Plateau 3E fish, Anabarilius grahami (Regan), and its evolutionary and genetic applications.</title>
        <authorList>
            <person name="Jiang W."/>
        </authorList>
    </citation>
    <scope>NUCLEOTIDE SEQUENCE [LARGE SCALE GENOMIC DNA]</scope>
    <source>
        <strain evidence="2">AG-KIZ</strain>
        <tissue evidence="2">Muscle</tissue>
    </source>
</reference>